<dbReference type="KEGG" id="afri:E3E15_06360"/>
<evidence type="ECO:0000313" key="2">
    <source>
        <dbReference type="Proteomes" id="UP000503320"/>
    </source>
</evidence>
<gene>
    <name evidence="1" type="ORF">E3E15_06360</name>
</gene>
<evidence type="ECO:0000313" key="1">
    <source>
        <dbReference type="EMBL" id="QIV94987.1"/>
    </source>
</evidence>
<dbReference type="AlphaFoldDB" id="A0A6M3HV06"/>
<protein>
    <submittedName>
        <fullName evidence="1">Uncharacterized protein</fullName>
    </submittedName>
</protein>
<dbReference type="EMBL" id="CP038017">
    <property type="protein sequence ID" value="QIV94987.1"/>
    <property type="molecule type" value="Genomic_DNA"/>
</dbReference>
<accession>A0A6M3HV06</accession>
<sequence>MEMGICSLCYSYGTLNQNNQCLNCSTISKTYVLDKRYEELAIVISEKIDEGDYYYSNDTKYIEVENSAQIAYIMNPRVLSQCKNIKKISIHAHGSPVDNIYLYKDASTNKECYYISVNYVGEIIGKFLNSIGVSNVNIECIVCFSADSCYYGRNFSLSSNILRTEVKNSVKGSLIDNLRNQIKRHYSKEFTVKGFTGQAGRLSDKQRFRSAGDVNAKYYFDTFNKDKGVVFGQKNVFKGYPNLSKNLTYEDYECLEEQFILFSELGFLDYKEKKEAIDRILTKLAFLQEDHQIDLDTANVLNKFFTGFLLNKKTSNYEDLLKLADKNITAVKELAESINVNYYYSFKNAIRSAIDKDYSITINQHGNVID</sequence>
<keyword evidence="2" id="KW-1185">Reference proteome</keyword>
<proteinExistence type="predicted"/>
<organism evidence="1 2">
    <name type="scientific">Allofrancisella frigidaquae</name>
    <dbReference type="NCBI Taxonomy" id="1085644"/>
    <lineage>
        <taxon>Bacteria</taxon>
        <taxon>Pseudomonadati</taxon>
        <taxon>Pseudomonadota</taxon>
        <taxon>Gammaproteobacteria</taxon>
        <taxon>Thiotrichales</taxon>
        <taxon>Francisellaceae</taxon>
        <taxon>Allofrancisella</taxon>
    </lineage>
</organism>
<reference evidence="1 2" key="1">
    <citation type="submission" date="2019-03" db="EMBL/GenBank/DDBJ databases">
        <title>Complete Genome Sequence of Allofrancisella frigidaquae Strain SYSU 10HL1970 Isolated from Water-Cooling Systems in China.</title>
        <authorList>
            <person name="Ohrman C."/>
            <person name="Uneklint I."/>
            <person name="Sjodin A."/>
        </authorList>
    </citation>
    <scope>NUCLEOTIDE SEQUENCE [LARGE SCALE GENOMIC DNA]</scope>
    <source>
        <strain evidence="1 2">SYSU 10HL1970</strain>
    </source>
</reference>
<name>A0A6M3HV06_9GAMM</name>
<dbReference type="Proteomes" id="UP000503320">
    <property type="component" value="Chromosome"/>
</dbReference>